<feature type="transmembrane region" description="Helical" evidence="1">
    <location>
        <begin position="36"/>
        <end position="56"/>
    </location>
</feature>
<evidence type="ECO:0000313" key="3">
    <source>
        <dbReference type="Proteomes" id="UP000006064"/>
    </source>
</evidence>
<organism evidence="2 3">
    <name type="scientific">Thermococcus cleftensis (strain DSM 27260 / KACC 17922 / CL1)</name>
    <dbReference type="NCBI Taxonomy" id="163003"/>
    <lineage>
        <taxon>Archaea</taxon>
        <taxon>Methanobacteriati</taxon>
        <taxon>Methanobacteriota</taxon>
        <taxon>Thermococci</taxon>
        <taxon>Thermococcales</taxon>
        <taxon>Thermococcaceae</taxon>
        <taxon>Thermococcus</taxon>
    </lineage>
</organism>
<reference evidence="2 3" key="1">
    <citation type="journal article" date="2012" name="J. Bacteriol.">
        <title>Complete Genome Sequence of the Hyperthermophilic Archaeon Thermococcus sp. Strain CL1, Isolated from a Paralvinella sp. Polychaete Worm Collected from a Hydrothermal Vent.</title>
        <authorList>
            <person name="Jung J.H."/>
            <person name="Holden J.F."/>
            <person name="Seo D.H."/>
            <person name="Park K.H."/>
            <person name="Shin H."/>
            <person name="Ryu S."/>
            <person name="Lee J.H."/>
            <person name="Park C.S."/>
        </authorList>
    </citation>
    <scope>NUCLEOTIDE SEQUENCE [LARGE SCALE GENOMIC DNA]</scope>
    <source>
        <strain evidence="3">DSM 27260 / KACC 17922 / CL1</strain>
    </source>
</reference>
<evidence type="ECO:0000256" key="1">
    <source>
        <dbReference type="SAM" id="Phobius"/>
    </source>
</evidence>
<gene>
    <name evidence="2" type="ORF">CL1_1441</name>
</gene>
<dbReference type="Proteomes" id="UP000006064">
    <property type="component" value="Chromosome"/>
</dbReference>
<dbReference type="AlphaFoldDB" id="I3ZVA6"/>
<evidence type="ECO:0000313" key="2">
    <source>
        <dbReference type="EMBL" id="AFL95640.1"/>
    </source>
</evidence>
<name>I3ZVA6_THECF</name>
<sequence>MLPTKGLHRGRILGGERERLKNFRKEGDWGMAMARLIYRISVVLTALALFWPVVYGNVPVLRILPGNPLIHAVAGLVVFGGLAYLTFGEEETGEKSGFTAS</sequence>
<dbReference type="STRING" id="163003.CL1_1441"/>
<keyword evidence="3" id="KW-1185">Reference proteome</keyword>
<keyword evidence="1" id="KW-1133">Transmembrane helix</keyword>
<dbReference type="HOGENOM" id="CLU_179763_0_0_2"/>
<dbReference type="KEGG" id="thm:CL1_1441"/>
<proteinExistence type="predicted"/>
<feature type="transmembrane region" description="Helical" evidence="1">
    <location>
        <begin position="68"/>
        <end position="87"/>
    </location>
</feature>
<keyword evidence="1" id="KW-0812">Transmembrane</keyword>
<protein>
    <submittedName>
        <fullName evidence="2">Uncharacterized protein</fullName>
    </submittedName>
</protein>
<dbReference type="EMBL" id="CP003651">
    <property type="protein sequence ID" value="AFL95640.1"/>
    <property type="molecule type" value="Genomic_DNA"/>
</dbReference>
<accession>I3ZVA6</accession>
<keyword evidence="1" id="KW-0472">Membrane</keyword>